<feature type="signal peptide" evidence="1">
    <location>
        <begin position="1"/>
        <end position="24"/>
    </location>
</feature>
<dbReference type="PATRIC" id="fig|1349767.4.peg.1347"/>
<dbReference type="HOGENOM" id="CLU_054962_1_0_4"/>
<evidence type="ECO:0000313" key="4">
    <source>
        <dbReference type="Proteomes" id="UP000027604"/>
    </source>
</evidence>
<gene>
    <name evidence="3" type="ORF">GJA_4719</name>
</gene>
<dbReference type="InterPro" id="IPR001279">
    <property type="entry name" value="Metallo-B-lactamas"/>
</dbReference>
<keyword evidence="1" id="KW-0732">Signal</keyword>
<dbReference type="EMBL" id="HG322949">
    <property type="protein sequence ID" value="CDG85324.1"/>
    <property type="molecule type" value="Genomic_DNA"/>
</dbReference>
<dbReference type="eggNOG" id="COG0491">
    <property type="taxonomic scope" value="Bacteria"/>
</dbReference>
<dbReference type="PANTHER" id="PTHR42951">
    <property type="entry name" value="METALLO-BETA-LACTAMASE DOMAIN-CONTAINING"/>
    <property type="match status" value="1"/>
</dbReference>
<evidence type="ECO:0000259" key="2">
    <source>
        <dbReference type="SMART" id="SM00849"/>
    </source>
</evidence>
<dbReference type="AlphaFoldDB" id="W0V920"/>
<name>W0V920_9BURK</name>
<feature type="domain" description="Metallo-beta-lactamase" evidence="2">
    <location>
        <begin position="60"/>
        <end position="247"/>
    </location>
</feature>
<reference evidence="3 4" key="1">
    <citation type="journal article" date="2015" name="Genome Announc.">
        <title>Genome Sequence of Mushroom Soft-Rot Pathogen Janthinobacterium agaricidamnosum.</title>
        <authorList>
            <person name="Graupner K."/>
            <person name="Lackner G."/>
            <person name="Hertweck C."/>
        </authorList>
    </citation>
    <scope>NUCLEOTIDE SEQUENCE [LARGE SCALE GENOMIC DNA]</scope>
    <source>
        <strain evidence="4">NBRC 102515 / DSM 9628</strain>
    </source>
</reference>
<feature type="chain" id="PRO_5004797696" evidence="1">
    <location>
        <begin position="25"/>
        <end position="310"/>
    </location>
</feature>
<keyword evidence="4" id="KW-1185">Reference proteome</keyword>
<protein>
    <submittedName>
        <fullName evidence="3">Metallo-beta-lactamase superfamily protein</fullName>
    </submittedName>
</protein>
<dbReference type="Gene3D" id="3.60.15.10">
    <property type="entry name" value="Ribonuclease Z/Hydroxyacylglutathione hydrolase-like"/>
    <property type="match status" value="1"/>
</dbReference>
<sequence>MKRREMMKLASLAMVPLLPGLARAAVDSQPSMLQYKVMTVKRPGLNRDVPPGKESLNWVANSSTLIYGRRDAVLVDTFLTIEQSHGLADAIIASGKTLKTIYITHAHGDHFFGLKILQDRFPDVQALATPVVAEKMTSQITPDKLNSRWRKLFPNQIPDIISTADAMQGDHFELEGNPLIPISVGHTDTDDSTCLHVPSIGLLLAGDAVYNGIHPFLNESNRQTRLEWIAALDRIDALKPRAVVAGHKIPENDDNPEIVAETRQYLRDFIRLNDSTGTARALYDQMLALYPERANPGSLWSAANTAKSQA</sequence>
<evidence type="ECO:0000313" key="3">
    <source>
        <dbReference type="EMBL" id="CDG85324.1"/>
    </source>
</evidence>
<organism evidence="3 4">
    <name type="scientific">Janthinobacterium agaricidamnosum NBRC 102515 = DSM 9628</name>
    <dbReference type="NCBI Taxonomy" id="1349767"/>
    <lineage>
        <taxon>Bacteria</taxon>
        <taxon>Pseudomonadati</taxon>
        <taxon>Pseudomonadota</taxon>
        <taxon>Betaproteobacteria</taxon>
        <taxon>Burkholderiales</taxon>
        <taxon>Oxalobacteraceae</taxon>
        <taxon>Janthinobacterium</taxon>
    </lineage>
</organism>
<dbReference type="CDD" id="cd07739">
    <property type="entry name" value="metallo-hydrolase-like_MBL-fold"/>
    <property type="match status" value="1"/>
</dbReference>
<dbReference type="STRING" id="1349767.GJA_4719"/>
<dbReference type="Pfam" id="PF00753">
    <property type="entry name" value="Lactamase_B"/>
    <property type="match status" value="1"/>
</dbReference>
<dbReference type="InterPro" id="IPR036866">
    <property type="entry name" value="RibonucZ/Hydroxyglut_hydro"/>
</dbReference>
<dbReference type="RefSeq" id="WP_197539807.1">
    <property type="nucleotide sequence ID" value="NZ_BCTH01000064.1"/>
</dbReference>
<dbReference type="PANTHER" id="PTHR42951:SF14">
    <property type="entry name" value="METALLO-BETA-LACTAMASE SUPERFAMILY PROTEIN"/>
    <property type="match status" value="1"/>
</dbReference>
<dbReference type="InterPro" id="IPR050855">
    <property type="entry name" value="NDM-1-like"/>
</dbReference>
<dbReference type="SMART" id="SM00849">
    <property type="entry name" value="Lactamase_B"/>
    <property type="match status" value="1"/>
</dbReference>
<evidence type="ECO:0000256" key="1">
    <source>
        <dbReference type="SAM" id="SignalP"/>
    </source>
</evidence>
<accession>W0V920</accession>
<dbReference type="KEGG" id="jag:GJA_4719"/>
<dbReference type="SUPFAM" id="SSF56281">
    <property type="entry name" value="Metallo-hydrolase/oxidoreductase"/>
    <property type="match status" value="1"/>
</dbReference>
<proteinExistence type="predicted"/>
<dbReference type="Proteomes" id="UP000027604">
    <property type="component" value="Chromosome I"/>
</dbReference>